<keyword evidence="2" id="KW-1185">Reference proteome</keyword>
<name>A0ABN1LU40_9CLOT</name>
<protein>
    <recommendedName>
        <fullName evidence="3">RiboL-PSP-HEPN domain-containing protein</fullName>
    </recommendedName>
</protein>
<evidence type="ECO:0008006" key="3">
    <source>
        <dbReference type="Google" id="ProtNLM"/>
    </source>
</evidence>
<comment type="caution">
    <text evidence="1">The sequence shown here is derived from an EMBL/GenBank/DDBJ whole genome shotgun (WGS) entry which is preliminary data.</text>
</comment>
<dbReference type="EMBL" id="BAAACO010000003">
    <property type="protein sequence ID" value="GAA0860245.1"/>
    <property type="molecule type" value="Genomic_DNA"/>
</dbReference>
<organism evidence="1 2">
    <name type="scientific">Clostridium nitritogenes</name>
    <dbReference type="NCBI Taxonomy" id="83340"/>
    <lineage>
        <taxon>Bacteria</taxon>
        <taxon>Bacillati</taxon>
        <taxon>Bacillota</taxon>
        <taxon>Clostridia</taxon>
        <taxon>Eubacteriales</taxon>
        <taxon>Clostridiaceae</taxon>
        <taxon>Clostridium</taxon>
    </lineage>
</organism>
<evidence type="ECO:0000313" key="1">
    <source>
        <dbReference type="EMBL" id="GAA0860245.1"/>
    </source>
</evidence>
<reference evidence="1 2" key="1">
    <citation type="journal article" date="2019" name="Int. J. Syst. Evol. Microbiol.">
        <title>The Global Catalogue of Microorganisms (GCM) 10K type strain sequencing project: providing services to taxonomists for standard genome sequencing and annotation.</title>
        <authorList>
            <consortium name="The Broad Institute Genomics Platform"/>
            <consortium name="The Broad Institute Genome Sequencing Center for Infectious Disease"/>
            <person name="Wu L."/>
            <person name="Ma J."/>
        </authorList>
    </citation>
    <scope>NUCLEOTIDE SEQUENCE [LARGE SCALE GENOMIC DNA]</scope>
    <source>
        <strain evidence="1 2">JCM 6485</strain>
    </source>
</reference>
<dbReference type="Proteomes" id="UP001501764">
    <property type="component" value="Unassembled WGS sequence"/>
</dbReference>
<sequence>MSRSDKRKKLMEQQKRQKAATKANKILAEKIEKDFVLNYENMTEFDGIRAYVLIKLQELIDIFSMDKKDTKLIDKKVSELTKIILKNGNGCYLNALRKSKNWLNYDELNKQLLLKEANIKSNKYFLNNTEKVLLSTQLTSIAAESVMSLITGEKIDYAGNSVRINLAIKLLKEGLEDRKVDIINMYVGYNDTIEYYTIDYSDSDESYILNNACDDDIIIKDTILVKWNTIDNLYNAYVASGVTYDLFTEHSKRILATVNEDEENYNNRKVARELIAYDSIYLNYAIVLETELRRLISLERKIEKNITLIDMINYLKDGVIEEITEDRINAIDKIRRKRNDAAHGRSVSFKDFQLLKKELIDKKLLFTIEKALEKRINNL</sequence>
<gene>
    <name evidence="1" type="ORF">GCM10008916_25700</name>
</gene>
<dbReference type="RefSeq" id="WP_346026115.1">
    <property type="nucleotide sequence ID" value="NZ_BAAACO010000003.1"/>
</dbReference>
<evidence type="ECO:0000313" key="2">
    <source>
        <dbReference type="Proteomes" id="UP001501764"/>
    </source>
</evidence>
<accession>A0ABN1LU40</accession>
<proteinExistence type="predicted"/>